<comment type="caution">
    <text evidence="1">The sequence shown here is derived from an EMBL/GenBank/DDBJ whole genome shotgun (WGS) entry which is preliminary data.</text>
</comment>
<organism evidence="1 2">
    <name type="scientific">Rhizodiscina lignyota</name>
    <dbReference type="NCBI Taxonomy" id="1504668"/>
    <lineage>
        <taxon>Eukaryota</taxon>
        <taxon>Fungi</taxon>
        <taxon>Dikarya</taxon>
        <taxon>Ascomycota</taxon>
        <taxon>Pezizomycotina</taxon>
        <taxon>Dothideomycetes</taxon>
        <taxon>Pleosporomycetidae</taxon>
        <taxon>Aulographales</taxon>
        <taxon>Rhizodiscinaceae</taxon>
        <taxon>Rhizodiscina</taxon>
    </lineage>
</organism>
<sequence>MLYDRTPVGRICFRISVGGEEYVEKDFYEQVKDENGKISMIAHSWVFPTPQTITPTQCDVDVPESLRSSLFMHEAGFDKACRRHRRTRAVSFPTPPMSPGNSESLLRSRVASLPSPLLLSTSSTPLHAITEETDGTFEDYNPWEATLSHRDAEAEQEKDSSL</sequence>
<gene>
    <name evidence="1" type="ORF">NA57DRAFT_74070</name>
</gene>
<reference evidence="1" key="1">
    <citation type="journal article" date="2020" name="Stud. Mycol.">
        <title>101 Dothideomycetes genomes: a test case for predicting lifestyles and emergence of pathogens.</title>
        <authorList>
            <person name="Haridas S."/>
            <person name="Albert R."/>
            <person name="Binder M."/>
            <person name="Bloem J."/>
            <person name="Labutti K."/>
            <person name="Salamov A."/>
            <person name="Andreopoulos B."/>
            <person name="Baker S."/>
            <person name="Barry K."/>
            <person name="Bills G."/>
            <person name="Bluhm B."/>
            <person name="Cannon C."/>
            <person name="Castanera R."/>
            <person name="Culley D."/>
            <person name="Daum C."/>
            <person name="Ezra D."/>
            <person name="Gonzalez J."/>
            <person name="Henrissat B."/>
            <person name="Kuo A."/>
            <person name="Liang C."/>
            <person name="Lipzen A."/>
            <person name="Lutzoni F."/>
            <person name="Magnuson J."/>
            <person name="Mondo S."/>
            <person name="Nolan M."/>
            <person name="Ohm R."/>
            <person name="Pangilinan J."/>
            <person name="Park H.-J."/>
            <person name="Ramirez L."/>
            <person name="Alfaro M."/>
            <person name="Sun H."/>
            <person name="Tritt A."/>
            <person name="Yoshinaga Y."/>
            <person name="Zwiers L.-H."/>
            <person name="Turgeon B."/>
            <person name="Goodwin S."/>
            <person name="Spatafora J."/>
            <person name="Crous P."/>
            <person name="Grigoriev I."/>
        </authorList>
    </citation>
    <scope>NUCLEOTIDE SEQUENCE</scope>
    <source>
        <strain evidence="1">CBS 133067</strain>
    </source>
</reference>
<evidence type="ECO:0000313" key="1">
    <source>
        <dbReference type="EMBL" id="KAF2100461.1"/>
    </source>
</evidence>
<name>A0A9P4IES8_9PEZI</name>
<protein>
    <submittedName>
        <fullName evidence="1">Uncharacterized protein</fullName>
    </submittedName>
</protein>
<dbReference type="AlphaFoldDB" id="A0A9P4IES8"/>
<keyword evidence="2" id="KW-1185">Reference proteome</keyword>
<accession>A0A9P4IES8</accession>
<evidence type="ECO:0000313" key="2">
    <source>
        <dbReference type="Proteomes" id="UP000799772"/>
    </source>
</evidence>
<proteinExistence type="predicted"/>
<dbReference type="EMBL" id="ML978124">
    <property type="protein sequence ID" value="KAF2100461.1"/>
    <property type="molecule type" value="Genomic_DNA"/>
</dbReference>
<dbReference type="Proteomes" id="UP000799772">
    <property type="component" value="Unassembled WGS sequence"/>
</dbReference>